<name>A0A6J6C4Q4_9ZZZZ</name>
<dbReference type="GO" id="GO:0006145">
    <property type="term" value="P:purine nucleobase catabolic process"/>
    <property type="evidence" value="ECO:0007669"/>
    <property type="project" value="TreeGrafter"/>
</dbReference>
<reference evidence="6" key="1">
    <citation type="submission" date="2020-05" db="EMBL/GenBank/DDBJ databases">
        <authorList>
            <person name="Chiriac C."/>
            <person name="Salcher M."/>
            <person name="Ghai R."/>
            <person name="Kavagutti S V."/>
        </authorList>
    </citation>
    <scope>NUCLEOTIDE SEQUENCE</scope>
</reference>
<dbReference type="AlphaFoldDB" id="A0A6J6C4Q4"/>
<proteinExistence type="inferred from homology"/>
<feature type="domain" description="Dihydroorotase catalytic" evidence="5">
    <location>
        <begin position="56"/>
        <end position="241"/>
    </location>
</feature>
<dbReference type="PROSITE" id="PS00483">
    <property type="entry name" value="DIHYDROOROTASE_2"/>
    <property type="match status" value="1"/>
</dbReference>
<evidence type="ECO:0000256" key="1">
    <source>
        <dbReference type="ARBA" id="ARBA00001947"/>
    </source>
</evidence>
<dbReference type="HAMAP" id="MF_00220_B">
    <property type="entry name" value="PyrC_classI_B"/>
    <property type="match status" value="1"/>
</dbReference>
<accession>A0A6J6C4Q4</accession>
<evidence type="ECO:0000313" key="6">
    <source>
        <dbReference type="EMBL" id="CAB4546292.1"/>
    </source>
</evidence>
<dbReference type="GO" id="GO:0046872">
    <property type="term" value="F:metal ion binding"/>
    <property type="evidence" value="ECO:0007669"/>
    <property type="project" value="UniProtKB-KW"/>
</dbReference>
<dbReference type="GO" id="GO:0006221">
    <property type="term" value="P:pyrimidine nucleotide biosynthetic process"/>
    <property type="evidence" value="ECO:0007669"/>
    <property type="project" value="UniProtKB-KW"/>
</dbReference>
<sequence>MTRILIRNGTVLDQRGERRADVLVDGGVVTAVAPDLSASADDDTAPLTVLDADGCIVSPGFVDLHVHLREPGREEAETIETGSRAAALGGFTAIVAMPNTEPPHDSLTTIEFVRAQARRAGLCEVAPAGCITLGRAGEHLAPLGELAAAGVHLFTDDGNGVQDPALMRRALEYARPLGIVLAQHCEVASLTKGAVMHEGSCCSHLGLPGWPAIAEELMVHRDIELSRLTGAPVHFLHLSTARSVQLVRAAKAEGLAVTAEAAPHHFTLTDELLRTFDATYKVNPPLRTPDDIAAIKAGLRDGTIDAIATDHAPHPPESKEAPLDQAPPGMLGLETALALAITELDLPIADVVAALSWKPAAIAGLDARHGRPVEVGEPANLAVFDPTATWTVVPARLASKSRNTPYAGRTLRGRVRHTVFGGDAVVIDGVAQR</sequence>
<dbReference type="NCBIfam" id="TIGR00857">
    <property type="entry name" value="pyrC_multi"/>
    <property type="match status" value="1"/>
</dbReference>
<dbReference type="SUPFAM" id="SSF51556">
    <property type="entry name" value="Metallo-dependent hydrolases"/>
    <property type="match status" value="1"/>
</dbReference>
<protein>
    <submittedName>
        <fullName evidence="6">Unannotated protein</fullName>
    </submittedName>
</protein>
<keyword evidence="2" id="KW-0479">Metal-binding</keyword>
<dbReference type="EMBL" id="CAEZSR010000015">
    <property type="protein sequence ID" value="CAB4546292.1"/>
    <property type="molecule type" value="Genomic_DNA"/>
</dbReference>
<keyword evidence="4" id="KW-0665">Pyrimidine biosynthesis</keyword>
<dbReference type="Gene3D" id="3.20.20.140">
    <property type="entry name" value="Metal-dependent hydrolases"/>
    <property type="match status" value="1"/>
</dbReference>
<dbReference type="InterPro" id="IPR002195">
    <property type="entry name" value="Dihydroorotase_CS"/>
</dbReference>
<dbReference type="GO" id="GO:0004151">
    <property type="term" value="F:dihydroorotase activity"/>
    <property type="evidence" value="ECO:0007669"/>
    <property type="project" value="InterPro"/>
</dbReference>
<comment type="cofactor">
    <cofactor evidence="1">
        <name>Zn(2+)</name>
        <dbReference type="ChEBI" id="CHEBI:29105"/>
    </cofactor>
</comment>
<dbReference type="SUPFAM" id="SSF51338">
    <property type="entry name" value="Composite domain of metallo-dependent hydrolases"/>
    <property type="match status" value="1"/>
</dbReference>
<evidence type="ECO:0000259" key="5">
    <source>
        <dbReference type="Pfam" id="PF12890"/>
    </source>
</evidence>
<dbReference type="PANTHER" id="PTHR43668:SF2">
    <property type="entry name" value="ALLANTOINASE"/>
    <property type="match status" value="1"/>
</dbReference>
<dbReference type="GO" id="GO:0005737">
    <property type="term" value="C:cytoplasm"/>
    <property type="evidence" value="ECO:0007669"/>
    <property type="project" value="TreeGrafter"/>
</dbReference>
<keyword evidence="3" id="KW-0378">Hydrolase</keyword>
<dbReference type="InterPro" id="IPR050138">
    <property type="entry name" value="DHOase/Allantoinase_Hydrolase"/>
</dbReference>
<dbReference type="InterPro" id="IPR024403">
    <property type="entry name" value="DHOase_cat"/>
</dbReference>
<dbReference type="PROSITE" id="PS00482">
    <property type="entry name" value="DIHYDROOROTASE_1"/>
    <property type="match status" value="1"/>
</dbReference>
<evidence type="ECO:0000256" key="4">
    <source>
        <dbReference type="ARBA" id="ARBA00022975"/>
    </source>
</evidence>
<dbReference type="CDD" id="cd01317">
    <property type="entry name" value="DHOase_IIa"/>
    <property type="match status" value="1"/>
</dbReference>
<dbReference type="InterPro" id="IPR011059">
    <property type="entry name" value="Metal-dep_hydrolase_composite"/>
</dbReference>
<dbReference type="GO" id="GO:0004038">
    <property type="term" value="F:allantoinase activity"/>
    <property type="evidence" value="ECO:0007669"/>
    <property type="project" value="TreeGrafter"/>
</dbReference>
<evidence type="ECO:0000256" key="3">
    <source>
        <dbReference type="ARBA" id="ARBA00022801"/>
    </source>
</evidence>
<gene>
    <name evidence="6" type="ORF">UFOPK1493_00706</name>
</gene>
<dbReference type="PANTHER" id="PTHR43668">
    <property type="entry name" value="ALLANTOINASE"/>
    <property type="match status" value="1"/>
</dbReference>
<dbReference type="InterPro" id="IPR032466">
    <property type="entry name" value="Metal_Hydrolase"/>
</dbReference>
<evidence type="ECO:0000256" key="2">
    <source>
        <dbReference type="ARBA" id="ARBA00022723"/>
    </source>
</evidence>
<organism evidence="6">
    <name type="scientific">freshwater metagenome</name>
    <dbReference type="NCBI Taxonomy" id="449393"/>
    <lineage>
        <taxon>unclassified sequences</taxon>
        <taxon>metagenomes</taxon>
        <taxon>ecological metagenomes</taxon>
    </lineage>
</organism>
<dbReference type="Pfam" id="PF12890">
    <property type="entry name" value="DHOase"/>
    <property type="match status" value="1"/>
</dbReference>
<dbReference type="InterPro" id="IPR004722">
    <property type="entry name" value="DHOase"/>
</dbReference>
<dbReference type="Gene3D" id="2.30.40.10">
    <property type="entry name" value="Urease, subunit C, domain 1"/>
    <property type="match status" value="1"/>
</dbReference>